<comment type="similarity">
    <text evidence="2">Belongs to the SurE nucleotidase family.</text>
</comment>
<dbReference type="PANTHER" id="PTHR30457">
    <property type="entry name" value="5'-NUCLEOTIDASE SURE"/>
    <property type="match status" value="1"/>
</dbReference>
<comment type="catalytic activity">
    <reaction evidence="1">
        <text>a ribonucleoside 5'-phosphate + H2O = a ribonucleoside + phosphate</text>
        <dbReference type="Rhea" id="RHEA:12484"/>
        <dbReference type="ChEBI" id="CHEBI:15377"/>
        <dbReference type="ChEBI" id="CHEBI:18254"/>
        <dbReference type="ChEBI" id="CHEBI:43474"/>
        <dbReference type="ChEBI" id="CHEBI:58043"/>
        <dbReference type="EC" id="3.1.3.5"/>
    </reaction>
</comment>
<evidence type="ECO:0000256" key="4">
    <source>
        <dbReference type="ARBA" id="ARBA00022490"/>
    </source>
</evidence>
<evidence type="ECO:0000313" key="10">
    <source>
        <dbReference type="Proteomes" id="UP000533598"/>
    </source>
</evidence>
<keyword evidence="6" id="KW-0547">Nucleotide-binding</keyword>
<dbReference type="AlphaFoldDB" id="A0A7W7FV76"/>
<comment type="caution">
    <text evidence="9">The sequence shown here is derived from an EMBL/GenBank/DDBJ whole genome shotgun (WGS) entry which is preliminary data.</text>
</comment>
<organism evidence="9 10">
    <name type="scientific">Crossiella cryophila</name>
    <dbReference type="NCBI Taxonomy" id="43355"/>
    <lineage>
        <taxon>Bacteria</taxon>
        <taxon>Bacillati</taxon>
        <taxon>Actinomycetota</taxon>
        <taxon>Actinomycetes</taxon>
        <taxon>Pseudonocardiales</taxon>
        <taxon>Pseudonocardiaceae</taxon>
        <taxon>Crossiella</taxon>
    </lineage>
</organism>
<name>A0A7W7FV76_9PSEU</name>
<evidence type="ECO:0000259" key="8">
    <source>
        <dbReference type="Pfam" id="PF01975"/>
    </source>
</evidence>
<feature type="domain" description="Survival protein SurE-like phosphatase/nucleotidase" evidence="8">
    <location>
        <begin position="7"/>
        <end position="184"/>
    </location>
</feature>
<dbReference type="SUPFAM" id="SSF64167">
    <property type="entry name" value="SurE-like"/>
    <property type="match status" value="1"/>
</dbReference>
<evidence type="ECO:0000256" key="5">
    <source>
        <dbReference type="ARBA" id="ARBA00022723"/>
    </source>
</evidence>
<evidence type="ECO:0000256" key="7">
    <source>
        <dbReference type="ARBA" id="ARBA00022801"/>
    </source>
</evidence>
<sequence length="253" mass="25326">MTTQLALITNDDGILAPGLAALAGLADRAGLTTVVAAPATEASGTSAGLTAAEDKRRVAVRRRSLEGLPEVPGYAVAGHPGLIALLAAQGAFGGRPDVLLSGVNRGANVGRAVLHSGTVGAALTAGINGIRALAVSLDVGRGVAEQHWETAVEVAGTVLKLLWELPPGSVLNLNVPNVPIGKLGPLRRASLAAHGTVQSRVRHLDGGGLELVTVESEGVVEDGSDVALLAQGCPTVTPLCSVAEDLGSALPLD</sequence>
<evidence type="ECO:0000256" key="6">
    <source>
        <dbReference type="ARBA" id="ARBA00022741"/>
    </source>
</evidence>
<dbReference type="EMBL" id="JACHMH010000001">
    <property type="protein sequence ID" value="MBB4678997.1"/>
    <property type="molecule type" value="Genomic_DNA"/>
</dbReference>
<keyword evidence="10" id="KW-1185">Reference proteome</keyword>
<dbReference type="InterPro" id="IPR002828">
    <property type="entry name" value="SurE-like_Pase/nucleotidase"/>
</dbReference>
<dbReference type="GO" id="GO:0008254">
    <property type="term" value="F:3'-nucleotidase activity"/>
    <property type="evidence" value="ECO:0007669"/>
    <property type="project" value="TreeGrafter"/>
</dbReference>
<reference evidence="9 10" key="1">
    <citation type="submission" date="2020-08" db="EMBL/GenBank/DDBJ databases">
        <title>Sequencing the genomes of 1000 actinobacteria strains.</title>
        <authorList>
            <person name="Klenk H.-P."/>
        </authorList>
    </citation>
    <scope>NUCLEOTIDE SEQUENCE [LARGE SCALE GENOMIC DNA]</scope>
    <source>
        <strain evidence="9 10">DSM 44230</strain>
    </source>
</reference>
<evidence type="ECO:0000256" key="2">
    <source>
        <dbReference type="ARBA" id="ARBA00011062"/>
    </source>
</evidence>
<keyword evidence="7 9" id="KW-0378">Hydrolase</keyword>
<evidence type="ECO:0000313" key="9">
    <source>
        <dbReference type="EMBL" id="MBB4678997.1"/>
    </source>
</evidence>
<evidence type="ECO:0000256" key="3">
    <source>
        <dbReference type="ARBA" id="ARBA00012643"/>
    </source>
</evidence>
<accession>A0A7W7FV76</accession>
<dbReference type="RefSeq" id="WP_185004797.1">
    <property type="nucleotide sequence ID" value="NZ_BAAAUI010000046.1"/>
</dbReference>
<dbReference type="GO" id="GO:0046872">
    <property type="term" value="F:metal ion binding"/>
    <property type="evidence" value="ECO:0007669"/>
    <property type="project" value="UniProtKB-KW"/>
</dbReference>
<gene>
    <name evidence="9" type="ORF">HNR67_005115</name>
</gene>
<dbReference type="InterPro" id="IPR036523">
    <property type="entry name" value="SurE-like_sf"/>
</dbReference>
<dbReference type="Pfam" id="PF01975">
    <property type="entry name" value="SurE"/>
    <property type="match status" value="1"/>
</dbReference>
<dbReference type="PANTHER" id="PTHR30457:SF12">
    <property type="entry name" value="5'_3'-NUCLEOTIDASE SURE"/>
    <property type="match status" value="1"/>
</dbReference>
<dbReference type="EC" id="3.1.3.5" evidence="3"/>
<dbReference type="GO" id="GO:0000166">
    <property type="term" value="F:nucleotide binding"/>
    <property type="evidence" value="ECO:0007669"/>
    <property type="project" value="UniProtKB-KW"/>
</dbReference>
<dbReference type="GO" id="GO:0004309">
    <property type="term" value="F:exopolyphosphatase activity"/>
    <property type="evidence" value="ECO:0007669"/>
    <property type="project" value="TreeGrafter"/>
</dbReference>
<evidence type="ECO:0000256" key="1">
    <source>
        <dbReference type="ARBA" id="ARBA00000815"/>
    </source>
</evidence>
<proteinExistence type="inferred from homology"/>
<dbReference type="Gene3D" id="3.40.1210.10">
    <property type="entry name" value="Survival protein SurE-like phosphatase/nucleotidase"/>
    <property type="match status" value="1"/>
</dbReference>
<dbReference type="Proteomes" id="UP000533598">
    <property type="component" value="Unassembled WGS sequence"/>
</dbReference>
<keyword evidence="5" id="KW-0479">Metal-binding</keyword>
<dbReference type="GO" id="GO:0008253">
    <property type="term" value="F:5'-nucleotidase activity"/>
    <property type="evidence" value="ECO:0007669"/>
    <property type="project" value="UniProtKB-EC"/>
</dbReference>
<protein>
    <recommendedName>
        <fullName evidence="3">5'-nucleotidase</fullName>
        <ecNumber evidence="3">3.1.3.5</ecNumber>
    </recommendedName>
</protein>
<dbReference type="InterPro" id="IPR030048">
    <property type="entry name" value="SurE"/>
</dbReference>
<keyword evidence="4" id="KW-0963">Cytoplasm</keyword>